<reference evidence="8 9" key="1">
    <citation type="submission" date="2018-05" db="EMBL/GenBank/DDBJ databases">
        <title>Genomic Encyclopedia of Archaeal and Bacterial Type Strains, Phase II (KMG-II): from individual species to whole genera.</title>
        <authorList>
            <person name="Goeker M."/>
        </authorList>
    </citation>
    <scope>NUCLEOTIDE SEQUENCE [LARGE SCALE GENOMIC DNA]</scope>
    <source>
        <strain evidence="8 9">DSM 22214</strain>
    </source>
</reference>
<dbReference type="RefSeq" id="WP_109744238.1">
    <property type="nucleotide sequence ID" value="NZ_QGGO01000022.1"/>
</dbReference>
<dbReference type="PANTHER" id="PTHR43811">
    <property type="entry name" value="FKBP-TYPE PEPTIDYL-PROLYL CIS-TRANS ISOMERASE FKPA"/>
    <property type="match status" value="1"/>
</dbReference>
<evidence type="ECO:0000313" key="8">
    <source>
        <dbReference type="EMBL" id="PWK21835.1"/>
    </source>
</evidence>
<dbReference type="EC" id="5.2.1.8" evidence="6"/>
<evidence type="ECO:0000256" key="2">
    <source>
        <dbReference type="ARBA" id="ARBA00006577"/>
    </source>
</evidence>
<gene>
    <name evidence="8" type="ORF">LV89_03548</name>
</gene>
<dbReference type="PROSITE" id="PS51257">
    <property type="entry name" value="PROKAR_LIPOPROTEIN"/>
    <property type="match status" value="1"/>
</dbReference>
<dbReference type="GO" id="GO:0003755">
    <property type="term" value="F:peptidyl-prolyl cis-trans isomerase activity"/>
    <property type="evidence" value="ECO:0007669"/>
    <property type="project" value="UniProtKB-UniRule"/>
</dbReference>
<dbReference type="AlphaFoldDB" id="A0A316DV49"/>
<dbReference type="Proteomes" id="UP000245489">
    <property type="component" value="Unassembled WGS sequence"/>
</dbReference>
<protein>
    <recommendedName>
        <fullName evidence="6">Peptidyl-prolyl cis-trans isomerase</fullName>
        <ecNumber evidence="6">5.2.1.8</ecNumber>
    </recommendedName>
</protein>
<dbReference type="InterPro" id="IPR046357">
    <property type="entry name" value="PPIase_dom_sf"/>
</dbReference>
<dbReference type="Gene3D" id="3.10.50.40">
    <property type="match status" value="2"/>
</dbReference>
<comment type="similarity">
    <text evidence="2 6">Belongs to the FKBP-type PPIase family.</text>
</comment>
<evidence type="ECO:0000256" key="4">
    <source>
        <dbReference type="ARBA" id="ARBA00023235"/>
    </source>
</evidence>
<dbReference type="PANTHER" id="PTHR43811:SF19">
    <property type="entry name" value="39 KDA FK506-BINDING NUCLEAR PROTEIN"/>
    <property type="match status" value="1"/>
</dbReference>
<organism evidence="8 9">
    <name type="scientific">Arcicella aurantiaca</name>
    <dbReference type="NCBI Taxonomy" id="591202"/>
    <lineage>
        <taxon>Bacteria</taxon>
        <taxon>Pseudomonadati</taxon>
        <taxon>Bacteroidota</taxon>
        <taxon>Cytophagia</taxon>
        <taxon>Cytophagales</taxon>
        <taxon>Flectobacillaceae</taxon>
        <taxon>Arcicella</taxon>
    </lineage>
</organism>
<accession>A0A316DV49</accession>
<dbReference type="SUPFAM" id="SSF54534">
    <property type="entry name" value="FKBP-like"/>
    <property type="match status" value="2"/>
</dbReference>
<keyword evidence="9" id="KW-1185">Reference proteome</keyword>
<dbReference type="EMBL" id="QGGO01000022">
    <property type="protein sequence ID" value="PWK21835.1"/>
    <property type="molecule type" value="Genomic_DNA"/>
</dbReference>
<evidence type="ECO:0000256" key="3">
    <source>
        <dbReference type="ARBA" id="ARBA00023110"/>
    </source>
</evidence>
<comment type="catalytic activity">
    <reaction evidence="1 5 6">
        <text>[protein]-peptidylproline (omega=180) = [protein]-peptidylproline (omega=0)</text>
        <dbReference type="Rhea" id="RHEA:16237"/>
        <dbReference type="Rhea" id="RHEA-COMP:10747"/>
        <dbReference type="Rhea" id="RHEA-COMP:10748"/>
        <dbReference type="ChEBI" id="CHEBI:83833"/>
        <dbReference type="ChEBI" id="CHEBI:83834"/>
        <dbReference type="EC" id="5.2.1.8"/>
    </reaction>
</comment>
<evidence type="ECO:0000256" key="5">
    <source>
        <dbReference type="PROSITE-ProRule" id="PRU00277"/>
    </source>
</evidence>
<dbReference type="OrthoDB" id="9814548at2"/>
<feature type="domain" description="PPIase FKBP-type" evidence="7">
    <location>
        <begin position="203"/>
        <end position="284"/>
    </location>
</feature>
<evidence type="ECO:0000256" key="1">
    <source>
        <dbReference type="ARBA" id="ARBA00000971"/>
    </source>
</evidence>
<dbReference type="Pfam" id="PF00254">
    <property type="entry name" value="FKBP_C"/>
    <property type="match status" value="1"/>
</dbReference>
<evidence type="ECO:0000259" key="7">
    <source>
        <dbReference type="PROSITE" id="PS50059"/>
    </source>
</evidence>
<keyword evidence="4 5" id="KW-0413">Isomerase</keyword>
<name>A0A316DV49_9BACT</name>
<keyword evidence="3 5" id="KW-0697">Rotamase</keyword>
<evidence type="ECO:0000256" key="6">
    <source>
        <dbReference type="RuleBase" id="RU003915"/>
    </source>
</evidence>
<sequence>MLKKLSVVMLAASALVGCNQNRVEVKEGVKIQIHSHDDKAKKLKEGDIVSFLIRIKTSSDSLLQESIDVTKPARDMVQPVGQAGYKGSLQDGLRLLSVGDSATIYVPVDSIAKAGGQLPPFLKKGTDIKYSIKILKVQSKAEFEKDMAAEQAKAKVESDARKAQLPQLIADYVKKTGLTFKTTASGLQYTVAQEGTGNSPKNGDVCKCNYVGKFLDGKIFDQNKGIDMPIGGMIPGFNEALMLMKKGGKATFVIPPAIGYGEQGGGPIPGNTPLVFEVELLDFKPAGQ</sequence>
<comment type="caution">
    <text evidence="8">The sequence shown here is derived from an EMBL/GenBank/DDBJ whole genome shotgun (WGS) entry which is preliminary data.</text>
</comment>
<evidence type="ECO:0000313" key="9">
    <source>
        <dbReference type="Proteomes" id="UP000245489"/>
    </source>
</evidence>
<proteinExistence type="inferred from homology"/>
<dbReference type="PROSITE" id="PS50059">
    <property type="entry name" value="FKBP_PPIASE"/>
    <property type="match status" value="1"/>
</dbReference>
<dbReference type="InterPro" id="IPR001179">
    <property type="entry name" value="PPIase_FKBP_dom"/>
</dbReference>